<dbReference type="EMBL" id="JQDR03003573">
    <property type="protein sequence ID" value="KAA0202459.1"/>
    <property type="molecule type" value="Genomic_DNA"/>
</dbReference>
<organism evidence="1">
    <name type="scientific">Hyalella azteca</name>
    <name type="common">Amphipod</name>
    <dbReference type="NCBI Taxonomy" id="294128"/>
    <lineage>
        <taxon>Eukaryota</taxon>
        <taxon>Metazoa</taxon>
        <taxon>Ecdysozoa</taxon>
        <taxon>Arthropoda</taxon>
        <taxon>Crustacea</taxon>
        <taxon>Multicrustacea</taxon>
        <taxon>Malacostraca</taxon>
        <taxon>Eumalacostraca</taxon>
        <taxon>Peracarida</taxon>
        <taxon>Amphipoda</taxon>
        <taxon>Senticaudata</taxon>
        <taxon>Talitrida</taxon>
        <taxon>Talitroidea</taxon>
        <taxon>Hyalellidae</taxon>
        <taxon>Hyalella</taxon>
    </lineage>
</organism>
<reference evidence="1" key="2">
    <citation type="journal article" date="2018" name="Environ. Sci. Technol.">
        <title>The Toxicogenome of Hyalella azteca: A Model for Sediment Ecotoxicology and Evolutionary Toxicology.</title>
        <authorList>
            <person name="Poynton H.C."/>
            <person name="Hasenbein S."/>
            <person name="Benoit J.B."/>
            <person name="Sepulveda M.S."/>
            <person name="Poelchau M.F."/>
            <person name="Hughes D.S.T."/>
            <person name="Murali S.C."/>
            <person name="Chen S."/>
            <person name="Glastad K.M."/>
            <person name="Goodisman M.A.D."/>
            <person name="Werren J.H."/>
            <person name="Vineis J.H."/>
            <person name="Bowen J.L."/>
            <person name="Friedrich M."/>
            <person name="Jones J."/>
            <person name="Robertson H.M."/>
            <person name="Feyereisen R."/>
            <person name="Mechler-Hickson A."/>
            <person name="Mathers N."/>
            <person name="Lee C.E."/>
            <person name="Colbourne J.K."/>
            <person name="Biales A."/>
            <person name="Johnston J.S."/>
            <person name="Wellborn G.A."/>
            <person name="Rosendale A.J."/>
            <person name="Cridge A.G."/>
            <person name="Munoz-Torres M.C."/>
            <person name="Bain P.A."/>
            <person name="Manny A.R."/>
            <person name="Major K.M."/>
            <person name="Lambert F.N."/>
            <person name="Vulpe C.D."/>
            <person name="Tuck P."/>
            <person name="Blalock B.J."/>
            <person name="Lin Y.Y."/>
            <person name="Smith M.E."/>
            <person name="Ochoa-Acuna H."/>
            <person name="Chen M.M."/>
            <person name="Childers C.P."/>
            <person name="Qu J."/>
            <person name="Dugan S."/>
            <person name="Lee S.L."/>
            <person name="Chao H."/>
            <person name="Dinh H."/>
            <person name="Han Y."/>
            <person name="Doddapaneni H."/>
            <person name="Worley K.C."/>
            <person name="Muzny D.M."/>
            <person name="Gibbs R.A."/>
            <person name="Richards S."/>
        </authorList>
    </citation>
    <scope>NUCLEOTIDE SEQUENCE</scope>
    <source>
        <strain evidence="1">HAZT.00-mixed</strain>
        <tissue evidence="1">Whole organism</tissue>
    </source>
</reference>
<accession>A0A6A0HAC9</accession>
<reference evidence="1" key="1">
    <citation type="submission" date="2014-08" db="EMBL/GenBank/DDBJ databases">
        <authorList>
            <person name="Murali S."/>
            <person name="Richards S."/>
            <person name="Bandaranaike D."/>
            <person name="Bellair M."/>
            <person name="Blankenburg K."/>
            <person name="Chao H."/>
            <person name="Dinh H."/>
            <person name="Doddapaneni H."/>
            <person name="Dugan-Rocha S."/>
            <person name="Elkadiri S."/>
            <person name="Gnanaolivu R."/>
            <person name="Hughes D."/>
            <person name="Lee S."/>
            <person name="Li M."/>
            <person name="Ming W."/>
            <person name="Munidasa M."/>
            <person name="Muniz J."/>
            <person name="Nguyen L."/>
            <person name="Osuji N."/>
            <person name="Pu L.-L."/>
            <person name="Puazo M."/>
            <person name="Skinner E."/>
            <person name="Qu C."/>
            <person name="Quiroz J."/>
            <person name="Raj R."/>
            <person name="Weissenberger G."/>
            <person name="Xin Y."/>
            <person name="Zou X."/>
            <person name="Han Y."/>
            <person name="Worley K."/>
            <person name="Muzny D."/>
            <person name="Gibbs R."/>
        </authorList>
    </citation>
    <scope>NUCLEOTIDE SEQUENCE</scope>
    <source>
        <strain evidence="1">HAZT.00-mixed</strain>
        <tissue evidence="1">Whole organism</tissue>
    </source>
</reference>
<dbReference type="SUPFAM" id="SSF51206">
    <property type="entry name" value="cAMP-binding domain-like"/>
    <property type="match status" value="1"/>
</dbReference>
<dbReference type="GO" id="GO:0042391">
    <property type="term" value="P:regulation of membrane potential"/>
    <property type="evidence" value="ECO:0007669"/>
    <property type="project" value="TreeGrafter"/>
</dbReference>
<protein>
    <submittedName>
        <fullName evidence="1">Uncharacterized protein</fullName>
    </submittedName>
</protein>
<comment type="caution">
    <text evidence="1">The sequence shown here is derived from an EMBL/GenBank/DDBJ whole genome shotgun (WGS) entry which is preliminary data.</text>
</comment>
<proteinExistence type="predicted"/>
<sequence>MYSRKSQYQTKWRDLKDFLTLNQIPKELKQRMQDYFQTMWSLNQGIDIHEVGAAHGMRCSAWSCMRCVLRMVMHEVQRMVMHEVQRMAMHEVRAAHGHA</sequence>
<dbReference type="AlphaFoldDB" id="A0A6A0HAC9"/>
<dbReference type="InterPro" id="IPR050818">
    <property type="entry name" value="KCNH_animal-type"/>
</dbReference>
<reference evidence="1" key="3">
    <citation type="submission" date="2019-06" db="EMBL/GenBank/DDBJ databases">
        <authorList>
            <person name="Poynton C."/>
            <person name="Hasenbein S."/>
            <person name="Benoit J.B."/>
            <person name="Sepulveda M.S."/>
            <person name="Poelchau M.F."/>
            <person name="Murali S.C."/>
            <person name="Chen S."/>
            <person name="Glastad K.M."/>
            <person name="Werren J.H."/>
            <person name="Vineis J.H."/>
            <person name="Bowen J.L."/>
            <person name="Friedrich M."/>
            <person name="Jones J."/>
            <person name="Robertson H.M."/>
            <person name="Feyereisen R."/>
            <person name="Mechler-Hickson A."/>
            <person name="Mathers N."/>
            <person name="Lee C.E."/>
            <person name="Colbourne J.K."/>
            <person name="Biales A."/>
            <person name="Johnston J.S."/>
            <person name="Wellborn G.A."/>
            <person name="Rosendale A.J."/>
            <person name="Cridge A.G."/>
            <person name="Munoz-Torres M.C."/>
            <person name="Bain P.A."/>
            <person name="Manny A.R."/>
            <person name="Major K.M."/>
            <person name="Lambert F.N."/>
            <person name="Vulpe C.D."/>
            <person name="Tuck P."/>
            <person name="Blalock B.J."/>
            <person name="Lin Y.-Y."/>
            <person name="Smith M.E."/>
            <person name="Ochoa-Acuna H."/>
            <person name="Chen M.-J.M."/>
            <person name="Childers C.P."/>
            <person name="Qu J."/>
            <person name="Dugan S."/>
            <person name="Lee S.L."/>
            <person name="Chao H."/>
            <person name="Dinh H."/>
            <person name="Han Y."/>
            <person name="Doddapaneni H."/>
            <person name="Worley K.C."/>
            <person name="Muzny D.M."/>
            <person name="Gibbs R.A."/>
            <person name="Richards S."/>
        </authorList>
    </citation>
    <scope>NUCLEOTIDE SEQUENCE</scope>
    <source>
        <strain evidence="1">HAZT.00-mixed</strain>
        <tissue evidence="1">Whole organism</tissue>
    </source>
</reference>
<gene>
    <name evidence="1" type="ORF">HAZT_HAZT009238</name>
</gene>
<dbReference type="GO" id="GO:0005249">
    <property type="term" value="F:voltage-gated potassium channel activity"/>
    <property type="evidence" value="ECO:0007669"/>
    <property type="project" value="TreeGrafter"/>
</dbReference>
<dbReference type="InterPro" id="IPR018490">
    <property type="entry name" value="cNMP-bd_dom_sf"/>
</dbReference>
<dbReference type="PANTHER" id="PTHR10217:SF637">
    <property type="entry name" value="EAG-LIKE K[+] CHANNEL, ISOFORM A"/>
    <property type="match status" value="1"/>
</dbReference>
<dbReference type="PANTHER" id="PTHR10217">
    <property type="entry name" value="VOLTAGE AND LIGAND GATED POTASSIUM CHANNEL"/>
    <property type="match status" value="1"/>
</dbReference>
<dbReference type="GO" id="GO:0005886">
    <property type="term" value="C:plasma membrane"/>
    <property type="evidence" value="ECO:0007669"/>
    <property type="project" value="TreeGrafter"/>
</dbReference>
<name>A0A6A0HAC9_HYAAZ</name>
<evidence type="ECO:0000313" key="1">
    <source>
        <dbReference type="EMBL" id="KAA0202459.1"/>
    </source>
</evidence>
<dbReference type="Proteomes" id="UP000711488">
    <property type="component" value="Unassembled WGS sequence"/>
</dbReference>
<dbReference type="Gene3D" id="1.10.1200.260">
    <property type="match status" value="1"/>
</dbReference>